<evidence type="ECO:0000256" key="1">
    <source>
        <dbReference type="ARBA" id="ARBA00022723"/>
    </source>
</evidence>
<feature type="domain" description="SET" evidence="5">
    <location>
        <begin position="39"/>
        <end position="275"/>
    </location>
</feature>
<dbReference type="Gene3D" id="2.170.270.10">
    <property type="entry name" value="SET domain"/>
    <property type="match status" value="1"/>
</dbReference>
<evidence type="ECO:0000259" key="6">
    <source>
        <dbReference type="PROSITE" id="PS50865"/>
    </source>
</evidence>
<evidence type="ECO:0000256" key="4">
    <source>
        <dbReference type="PROSITE-ProRule" id="PRU00134"/>
    </source>
</evidence>
<dbReference type="InterPro" id="IPR002893">
    <property type="entry name" value="Znf_MYND"/>
</dbReference>
<evidence type="ECO:0000313" key="8">
    <source>
        <dbReference type="RefSeq" id="XP_017782905.1"/>
    </source>
</evidence>
<dbReference type="PROSITE" id="PS01360">
    <property type="entry name" value="ZF_MYND_1"/>
    <property type="match status" value="1"/>
</dbReference>
<reference evidence="8" key="1">
    <citation type="submission" date="2025-08" db="UniProtKB">
        <authorList>
            <consortium name="RefSeq"/>
        </authorList>
    </citation>
    <scope>IDENTIFICATION</scope>
    <source>
        <tissue evidence="8">Whole Larva</tissue>
    </source>
</reference>
<dbReference type="InterPro" id="IPR001214">
    <property type="entry name" value="SET_dom"/>
</dbReference>
<dbReference type="PROSITE" id="PS50865">
    <property type="entry name" value="ZF_MYND_2"/>
    <property type="match status" value="1"/>
</dbReference>
<name>A0ABM1N7V5_NICVS</name>
<keyword evidence="7" id="KW-1185">Reference proteome</keyword>
<evidence type="ECO:0000256" key="2">
    <source>
        <dbReference type="ARBA" id="ARBA00022771"/>
    </source>
</evidence>
<dbReference type="Pfam" id="PF01753">
    <property type="entry name" value="zf-MYND"/>
    <property type="match status" value="1"/>
</dbReference>
<dbReference type="GeneID" id="108567136"/>
<dbReference type="RefSeq" id="XP_017782905.1">
    <property type="nucleotide sequence ID" value="XM_017927416.1"/>
</dbReference>
<dbReference type="PANTHER" id="PTHR46455">
    <property type="entry name" value="SET AND MYND DOMAIN CONTAINING, ARTHROPOD-SPECIFIC, MEMBER 4, ISOFORM A"/>
    <property type="match status" value="1"/>
</dbReference>
<feature type="domain" description="MYND-type" evidence="6">
    <location>
        <begin position="5"/>
        <end position="41"/>
    </location>
</feature>
<dbReference type="CDD" id="cd20071">
    <property type="entry name" value="SET_SMYD"/>
    <property type="match status" value="1"/>
</dbReference>
<gene>
    <name evidence="8" type="primary">LOC108567136</name>
</gene>
<dbReference type="SUPFAM" id="SSF144232">
    <property type="entry name" value="HIT/MYND zinc finger-like"/>
    <property type="match status" value="1"/>
</dbReference>
<keyword evidence="3" id="KW-0862">Zinc</keyword>
<accession>A0ABM1N7V5</accession>
<dbReference type="Gene3D" id="1.10.220.160">
    <property type="match status" value="1"/>
</dbReference>
<organism evidence="7 8">
    <name type="scientific">Nicrophorus vespilloides</name>
    <name type="common">Boreal carrion beetle</name>
    <dbReference type="NCBI Taxonomy" id="110193"/>
    <lineage>
        <taxon>Eukaryota</taxon>
        <taxon>Metazoa</taxon>
        <taxon>Ecdysozoa</taxon>
        <taxon>Arthropoda</taxon>
        <taxon>Hexapoda</taxon>
        <taxon>Insecta</taxon>
        <taxon>Pterygota</taxon>
        <taxon>Neoptera</taxon>
        <taxon>Endopterygota</taxon>
        <taxon>Coleoptera</taxon>
        <taxon>Polyphaga</taxon>
        <taxon>Staphyliniformia</taxon>
        <taxon>Silphidae</taxon>
        <taxon>Nicrophorinae</taxon>
        <taxon>Nicrophorus</taxon>
    </lineage>
</organism>
<sequence length="516" mass="59052">MSNSCAICKNPSEQSCSLCNEVFYCSKDHQRQDWKNHKPKCAPYKIVTSLRLGRHLVATRDIPQNAIIMKKFPLLIAPKMASFPVCLGCHKRLQNDFHECPKCSWPLCSKTCESSGYHQHECEVFSRKNYTPRVQRSNTKQGIYSLIAPMRALILKTRNKSQFESLLSMQSHLEDNQNSPIYRMLKASLVPIFRGFGIGDPEEILTICSIFDTNSFEIRDTKGLVNIRGLYPMVSLISHDCKINTKHSFHGDNHEIHVIATVPIKKGEILTTTYTQTLWCTAARRAHLKQAKNFDCTCSRCEDPTEYGTFAGSIICTNCHNGLVVSEDPLDVKAGWKCDKCNHLLGHDELDSLNEVLRREVYCIDRSDPENFENFLKKYKDVLHETNCHVLEVKYALTQMYGNLAGFKLEELPEDLLKRKIDLCEELIQIADKLEPGSSRFRGNLLDDLQAALAEKTFRELKTDDPNLNKSKEVFKRCFDLLEMATEILETEPETEQHLKRQLENLLAKAPINTKT</sequence>
<dbReference type="Pfam" id="PF00856">
    <property type="entry name" value="SET"/>
    <property type="match status" value="1"/>
</dbReference>
<dbReference type="InterPro" id="IPR053010">
    <property type="entry name" value="SET_SmydA-8"/>
</dbReference>
<evidence type="ECO:0000256" key="3">
    <source>
        <dbReference type="ARBA" id="ARBA00022833"/>
    </source>
</evidence>
<keyword evidence="1" id="KW-0479">Metal-binding</keyword>
<keyword evidence="2 4" id="KW-0863">Zinc-finger</keyword>
<evidence type="ECO:0000313" key="7">
    <source>
        <dbReference type="Proteomes" id="UP000695000"/>
    </source>
</evidence>
<dbReference type="Gene3D" id="6.10.140.2220">
    <property type="match status" value="2"/>
</dbReference>
<dbReference type="InterPro" id="IPR046341">
    <property type="entry name" value="SET_dom_sf"/>
</dbReference>
<evidence type="ECO:0000259" key="5">
    <source>
        <dbReference type="PROSITE" id="PS50280"/>
    </source>
</evidence>
<dbReference type="SUPFAM" id="SSF82199">
    <property type="entry name" value="SET domain"/>
    <property type="match status" value="1"/>
</dbReference>
<dbReference type="PANTHER" id="PTHR46455:SF1">
    <property type="entry name" value="SET AND MYND DOMAIN CONTAINING, ARTHROPOD-SPECIFIC, MEMBER 2"/>
    <property type="match status" value="1"/>
</dbReference>
<dbReference type="PROSITE" id="PS50280">
    <property type="entry name" value="SET"/>
    <property type="match status" value="1"/>
</dbReference>
<protein>
    <submittedName>
        <fullName evidence="8">Protein msta</fullName>
    </submittedName>
</protein>
<proteinExistence type="predicted"/>
<dbReference type="Proteomes" id="UP000695000">
    <property type="component" value="Unplaced"/>
</dbReference>